<reference evidence="3" key="1">
    <citation type="submission" date="2023-09" db="EMBL/GenBank/DDBJ databases">
        <title>Undibacterium sp. 20NA77.5 isolated from freshwater.</title>
        <authorList>
            <person name="Le V."/>
            <person name="Ko S.-R."/>
            <person name="Ahn C.-Y."/>
            <person name="Oh H.-M."/>
        </authorList>
    </citation>
    <scope>NUCLEOTIDE SEQUENCE</scope>
    <source>
        <strain evidence="3">20NA77.5</strain>
    </source>
</reference>
<name>A0ABY9RJX1_9BURK</name>
<dbReference type="SUPFAM" id="SSF75620">
    <property type="entry name" value="Release factor"/>
    <property type="match status" value="1"/>
</dbReference>
<dbReference type="RefSeq" id="WP_309483010.1">
    <property type="nucleotide sequence ID" value="NZ_CP133720.1"/>
</dbReference>
<gene>
    <name evidence="3" type="primary">prfH</name>
    <name evidence="3" type="ORF">RF679_04425</name>
</gene>
<dbReference type="InterPro" id="IPR000352">
    <property type="entry name" value="Pep_chain_release_fac_I"/>
</dbReference>
<dbReference type="InterPro" id="IPR045853">
    <property type="entry name" value="Pep_chain_release_fac_I_sf"/>
</dbReference>
<proteinExistence type="inferred from homology"/>
<accession>A0ABY9RJX1</accession>
<dbReference type="EMBL" id="CP133720">
    <property type="protein sequence ID" value="WMW81531.1"/>
    <property type="molecule type" value="Genomic_DNA"/>
</dbReference>
<dbReference type="Proteomes" id="UP001181355">
    <property type="component" value="Chromosome"/>
</dbReference>
<evidence type="ECO:0000313" key="4">
    <source>
        <dbReference type="Proteomes" id="UP001181355"/>
    </source>
</evidence>
<dbReference type="InterPro" id="IPR017509">
    <property type="entry name" value="PrfH"/>
</dbReference>
<dbReference type="PROSITE" id="PS00745">
    <property type="entry name" value="RF_PROK_I"/>
    <property type="match status" value="1"/>
</dbReference>
<evidence type="ECO:0000259" key="2">
    <source>
        <dbReference type="PROSITE" id="PS00745"/>
    </source>
</evidence>
<dbReference type="InterPro" id="IPR050057">
    <property type="entry name" value="Prokaryotic/Mito_RF"/>
</dbReference>
<dbReference type="Gene3D" id="3.30.70.1660">
    <property type="match status" value="1"/>
</dbReference>
<comment type="similarity">
    <text evidence="1">Belongs to the prokaryotic/mitochondrial release factor family.</text>
</comment>
<dbReference type="PANTHER" id="PTHR43804:SF9">
    <property type="entry name" value="PEPTIDE CHAIN RELEASE FACTOR HOMOLOG-RELATED"/>
    <property type="match status" value="1"/>
</dbReference>
<evidence type="ECO:0000256" key="1">
    <source>
        <dbReference type="ARBA" id="ARBA00010835"/>
    </source>
</evidence>
<dbReference type="Pfam" id="PF00472">
    <property type="entry name" value="RF-1"/>
    <property type="match status" value="1"/>
</dbReference>
<sequence>MTRSLLQISAAQGPDECCLAVLKACDAILLDARKRGIRLRLIESCAAERAPLLRSALFELEDCGAQQVQQEDAVAQFLRDWCGTCQWICSSPFRPRHRRKNWFFSIRLQTVTTTVFDEEIRYESCRASGPGGQHVNKTDTAIRATHPSTGLSVKVQSERSQLANKRLATLLLQQRLQEVLDEQEQQSQKDRHQAHYDLQRGAADHVFCDLNFKRKR</sequence>
<organism evidence="3 4">
    <name type="scientific">Undibacterium cyanobacteriorum</name>
    <dbReference type="NCBI Taxonomy" id="3073561"/>
    <lineage>
        <taxon>Bacteria</taxon>
        <taxon>Pseudomonadati</taxon>
        <taxon>Pseudomonadota</taxon>
        <taxon>Betaproteobacteria</taxon>
        <taxon>Burkholderiales</taxon>
        <taxon>Oxalobacteraceae</taxon>
        <taxon>Undibacterium</taxon>
    </lineage>
</organism>
<dbReference type="PANTHER" id="PTHR43804">
    <property type="entry name" value="LD18447P"/>
    <property type="match status" value="1"/>
</dbReference>
<keyword evidence="4" id="KW-1185">Reference proteome</keyword>
<dbReference type="Gene3D" id="3.30.160.20">
    <property type="match status" value="1"/>
</dbReference>
<dbReference type="NCBIfam" id="TIGR03072">
    <property type="entry name" value="release_prfH"/>
    <property type="match status" value="1"/>
</dbReference>
<evidence type="ECO:0000313" key="3">
    <source>
        <dbReference type="EMBL" id="WMW81531.1"/>
    </source>
</evidence>
<feature type="domain" description="Prokaryotic-type class I peptide chain release factors" evidence="2">
    <location>
        <begin position="126"/>
        <end position="142"/>
    </location>
</feature>
<protein>
    <submittedName>
        <fullName evidence="3">Peptide chain release factor H</fullName>
    </submittedName>
</protein>